<protein>
    <submittedName>
        <fullName evidence="3">Winged helix DNA-binding protein</fullName>
    </submittedName>
</protein>
<feature type="compositionally biased region" description="Low complexity" evidence="1">
    <location>
        <begin position="13"/>
        <end position="23"/>
    </location>
</feature>
<dbReference type="OrthoDB" id="7594920at2"/>
<name>A0A558QZZ8_9SPHN</name>
<dbReference type="InterPro" id="IPR036388">
    <property type="entry name" value="WH-like_DNA-bd_sf"/>
</dbReference>
<sequence length="183" mass="20558">MRATERTLPGDQPAGARRPAPAGSEQELRVALRGLRRILDTIELDESAARSARGDPELLAFSRRMIAERARRYHFFDGHLFADPAWDIMLDLFVAGIERREVPVTNLCFTSNVPDTTVLRWIKTLGAEGLVVRHKDSVDKRRVLVQLAPPAAEAMRRYVEEQMAAAERMHAAIFRPGETSLNA</sequence>
<dbReference type="AlphaFoldDB" id="A0A558QZZ8"/>
<evidence type="ECO:0000313" key="4">
    <source>
        <dbReference type="Proteomes" id="UP000318681"/>
    </source>
</evidence>
<dbReference type="Gene3D" id="1.10.10.10">
    <property type="entry name" value="Winged helix-like DNA-binding domain superfamily/Winged helix DNA-binding domain"/>
    <property type="match status" value="1"/>
</dbReference>
<dbReference type="GO" id="GO:0003677">
    <property type="term" value="F:DNA binding"/>
    <property type="evidence" value="ECO:0007669"/>
    <property type="project" value="UniProtKB-KW"/>
</dbReference>
<dbReference type="InterPro" id="IPR000835">
    <property type="entry name" value="HTH_MarR-typ"/>
</dbReference>
<dbReference type="SUPFAM" id="SSF46785">
    <property type="entry name" value="Winged helix' DNA-binding domain"/>
    <property type="match status" value="1"/>
</dbReference>
<proteinExistence type="predicted"/>
<dbReference type="EMBL" id="VNIM01000059">
    <property type="protein sequence ID" value="TVV72679.1"/>
    <property type="molecule type" value="Genomic_DNA"/>
</dbReference>
<comment type="caution">
    <text evidence="3">The sequence shown here is derived from an EMBL/GenBank/DDBJ whole genome shotgun (WGS) entry which is preliminary data.</text>
</comment>
<dbReference type="InterPro" id="IPR036390">
    <property type="entry name" value="WH_DNA-bd_sf"/>
</dbReference>
<evidence type="ECO:0000256" key="1">
    <source>
        <dbReference type="SAM" id="MobiDB-lite"/>
    </source>
</evidence>
<dbReference type="Pfam" id="PF13463">
    <property type="entry name" value="HTH_27"/>
    <property type="match status" value="1"/>
</dbReference>
<reference evidence="3 4" key="1">
    <citation type="submission" date="2019-07" db="EMBL/GenBank/DDBJ databases">
        <title>Sphingomonas solaris sp. nov., isolated from a solar panel from Boston, Massachusetts.</title>
        <authorList>
            <person name="Tanner K."/>
            <person name="Pascual J."/>
            <person name="Mancuso C."/>
            <person name="Pereto J."/>
            <person name="Khalil A."/>
            <person name="Vilanova C."/>
        </authorList>
    </citation>
    <scope>NUCLEOTIDE SEQUENCE [LARGE SCALE GENOMIC DNA]</scope>
    <source>
        <strain evidence="3 4">R4DWN</strain>
    </source>
</reference>
<dbReference type="GO" id="GO:0003700">
    <property type="term" value="F:DNA-binding transcription factor activity"/>
    <property type="evidence" value="ECO:0007669"/>
    <property type="project" value="InterPro"/>
</dbReference>
<dbReference type="Proteomes" id="UP000318681">
    <property type="component" value="Unassembled WGS sequence"/>
</dbReference>
<dbReference type="RefSeq" id="WP_145153065.1">
    <property type="nucleotide sequence ID" value="NZ_VNIM01000059.1"/>
</dbReference>
<gene>
    <name evidence="3" type="ORF">FOY91_13865</name>
</gene>
<organism evidence="3 4">
    <name type="scientific">Alterirhizorhabdus solaris</name>
    <dbReference type="NCBI Taxonomy" id="2529389"/>
    <lineage>
        <taxon>Bacteria</taxon>
        <taxon>Pseudomonadati</taxon>
        <taxon>Pseudomonadota</taxon>
        <taxon>Alphaproteobacteria</taxon>
        <taxon>Sphingomonadales</taxon>
        <taxon>Rhizorhabdaceae</taxon>
        <taxon>Alterirhizorhabdus</taxon>
    </lineage>
</organism>
<evidence type="ECO:0000259" key="2">
    <source>
        <dbReference type="Pfam" id="PF13463"/>
    </source>
</evidence>
<feature type="region of interest" description="Disordered" evidence="1">
    <location>
        <begin position="1"/>
        <end position="25"/>
    </location>
</feature>
<keyword evidence="4" id="KW-1185">Reference proteome</keyword>
<feature type="domain" description="HTH marR-type" evidence="2">
    <location>
        <begin position="96"/>
        <end position="148"/>
    </location>
</feature>
<accession>A0A558QZZ8</accession>
<evidence type="ECO:0000313" key="3">
    <source>
        <dbReference type="EMBL" id="TVV72679.1"/>
    </source>
</evidence>
<keyword evidence="3" id="KW-0238">DNA-binding</keyword>